<dbReference type="InterPro" id="IPR018313">
    <property type="entry name" value="SBP_3_CS"/>
</dbReference>
<dbReference type="EMBL" id="UGOW01000001">
    <property type="protein sequence ID" value="STY16331.1"/>
    <property type="molecule type" value="Genomic_DNA"/>
</dbReference>
<dbReference type="InterPro" id="IPR001320">
    <property type="entry name" value="Iontro_rcpt_C"/>
</dbReference>
<evidence type="ECO:0000313" key="10">
    <source>
        <dbReference type="Proteomes" id="UP000054639"/>
    </source>
</evidence>
<dbReference type="SUPFAM" id="SSF53850">
    <property type="entry name" value="Periplasmic binding protein-like II"/>
    <property type="match status" value="1"/>
</dbReference>
<keyword evidence="3 5" id="KW-0732">Signal</keyword>
<dbReference type="PANTHER" id="PTHR35936">
    <property type="entry name" value="MEMBRANE-BOUND LYTIC MUREIN TRANSGLYCOSYLASE F"/>
    <property type="match status" value="1"/>
</dbReference>
<dbReference type="Proteomes" id="UP000054639">
    <property type="component" value="Unassembled WGS sequence"/>
</dbReference>
<evidence type="ECO:0000313" key="9">
    <source>
        <dbReference type="EMBL" id="STY16331.1"/>
    </source>
</evidence>
<evidence type="ECO:0000259" key="7">
    <source>
        <dbReference type="SMART" id="SM00079"/>
    </source>
</evidence>
<dbReference type="GO" id="GO:0015276">
    <property type="term" value="F:ligand-gated monoatomic ion channel activity"/>
    <property type="evidence" value="ECO:0007669"/>
    <property type="project" value="InterPro"/>
</dbReference>
<keyword evidence="10" id="KW-1185">Reference proteome</keyword>
<dbReference type="SMART" id="SM00079">
    <property type="entry name" value="PBPe"/>
    <property type="match status" value="1"/>
</dbReference>
<organism evidence="9 11">
    <name type="scientific">Legionella quateirensis</name>
    <dbReference type="NCBI Taxonomy" id="45072"/>
    <lineage>
        <taxon>Bacteria</taxon>
        <taxon>Pseudomonadati</taxon>
        <taxon>Pseudomonadota</taxon>
        <taxon>Gammaproteobacteria</taxon>
        <taxon>Legionellales</taxon>
        <taxon>Legionellaceae</taxon>
        <taxon>Legionella</taxon>
    </lineage>
</organism>
<proteinExistence type="inferred from homology"/>
<dbReference type="AlphaFoldDB" id="A0A378KRV6"/>
<name>A0A378KRV6_9GAMM</name>
<dbReference type="GO" id="GO:0030313">
    <property type="term" value="C:cell envelope"/>
    <property type="evidence" value="ECO:0007669"/>
    <property type="project" value="UniProtKB-SubCell"/>
</dbReference>
<dbReference type="PROSITE" id="PS51257">
    <property type="entry name" value="PROKAR_LIPOPROTEIN"/>
    <property type="match status" value="1"/>
</dbReference>
<protein>
    <submittedName>
        <fullName evidence="9">Amino acid ABC transporter substrate-binding protein</fullName>
    </submittedName>
</protein>
<reference evidence="9 11" key="2">
    <citation type="submission" date="2018-06" db="EMBL/GenBank/DDBJ databases">
        <authorList>
            <consortium name="Pathogen Informatics"/>
            <person name="Doyle S."/>
        </authorList>
    </citation>
    <scope>NUCLEOTIDE SEQUENCE [LARGE SCALE GENOMIC DNA]</scope>
    <source>
        <strain evidence="9 11">NCTC12376</strain>
    </source>
</reference>
<evidence type="ECO:0000256" key="5">
    <source>
        <dbReference type="SAM" id="SignalP"/>
    </source>
</evidence>
<dbReference type="OrthoDB" id="9768183at2"/>
<evidence type="ECO:0000259" key="6">
    <source>
        <dbReference type="SMART" id="SM00062"/>
    </source>
</evidence>
<dbReference type="EMBL" id="LNYR01000006">
    <property type="protein sequence ID" value="KTD52939.1"/>
    <property type="molecule type" value="Genomic_DNA"/>
</dbReference>
<feature type="domain" description="Solute-binding protein family 3/N-terminal" evidence="6">
    <location>
        <begin position="27"/>
        <end position="243"/>
    </location>
</feature>
<dbReference type="STRING" id="45072.Lqua_0772"/>
<dbReference type="Pfam" id="PF00497">
    <property type="entry name" value="SBP_bac_3"/>
    <property type="match status" value="1"/>
</dbReference>
<dbReference type="PANTHER" id="PTHR35936:SF17">
    <property type="entry name" value="ARGININE-BINDING EXTRACELLULAR PROTEIN ARTP"/>
    <property type="match status" value="1"/>
</dbReference>
<dbReference type="GO" id="GO:0016020">
    <property type="term" value="C:membrane"/>
    <property type="evidence" value="ECO:0007669"/>
    <property type="project" value="InterPro"/>
</dbReference>
<feature type="signal peptide" evidence="5">
    <location>
        <begin position="1"/>
        <end position="25"/>
    </location>
</feature>
<evidence type="ECO:0000256" key="2">
    <source>
        <dbReference type="ARBA" id="ARBA00010333"/>
    </source>
</evidence>
<feature type="domain" description="Ionotropic glutamate receptor C-terminal" evidence="7">
    <location>
        <begin position="27"/>
        <end position="242"/>
    </location>
</feature>
<comment type="similarity">
    <text evidence="2 4">Belongs to the bacterial solute-binding protein 3 family.</text>
</comment>
<dbReference type="RefSeq" id="WP_058472957.1">
    <property type="nucleotide sequence ID" value="NZ_CAAAIL010000007.1"/>
</dbReference>
<evidence type="ECO:0000313" key="8">
    <source>
        <dbReference type="EMBL" id="KTD52939.1"/>
    </source>
</evidence>
<dbReference type="Proteomes" id="UP000254230">
    <property type="component" value="Unassembled WGS sequence"/>
</dbReference>
<accession>A0A378KRV6</accession>
<dbReference type="Gene3D" id="3.40.190.10">
    <property type="entry name" value="Periplasmic binding protein-like II"/>
    <property type="match status" value="2"/>
</dbReference>
<evidence type="ECO:0000313" key="11">
    <source>
        <dbReference type="Proteomes" id="UP000254230"/>
    </source>
</evidence>
<evidence type="ECO:0000256" key="3">
    <source>
        <dbReference type="ARBA" id="ARBA00022729"/>
    </source>
</evidence>
<dbReference type="PROSITE" id="PS01039">
    <property type="entry name" value="SBP_BACTERIAL_3"/>
    <property type="match status" value="1"/>
</dbReference>
<dbReference type="CDD" id="cd13530">
    <property type="entry name" value="PBP2_peptides_like"/>
    <property type="match status" value="1"/>
</dbReference>
<comment type="subcellular location">
    <subcellularLocation>
        <location evidence="1">Cell envelope</location>
    </subcellularLocation>
</comment>
<evidence type="ECO:0000256" key="1">
    <source>
        <dbReference type="ARBA" id="ARBA00004196"/>
    </source>
</evidence>
<feature type="chain" id="PRO_5016614574" evidence="5">
    <location>
        <begin position="26"/>
        <end position="247"/>
    </location>
</feature>
<reference evidence="8 10" key="1">
    <citation type="submission" date="2015-11" db="EMBL/GenBank/DDBJ databases">
        <title>Genomic analysis of 38 Legionella species identifies large and diverse effector repertoires.</title>
        <authorList>
            <person name="Burstein D."/>
            <person name="Amaro F."/>
            <person name="Zusman T."/>
            <person name="Lifshitz Z."/>
            <person name="Cohen O."/>
            <person name="Gilbert J.A."/>
            <person name="Pupko T."/>
            <person name="Shuman H.A."/>
            <person name="Segal G."/>
        </authorList>
    </citation>
    <scope>NUCLEOTIDE SEQUENCE [LARGE SCALE GENOMIC DNA]</scope>
    <source>
        <strain evidence="8 10">ATCC 49507</strain>
    </source>
</reference>
<gene>
    <name evidence="9" type="primary">yqiX</name>
    <name evidence="8" type="ORF">Lqua_0772</name>
    <name evidence="9" type="ORF">NCTC12376_00112</name>
</gene>
<evidence type="ECO:0000256" key="4">
    <source>
        <dbReference type="RuleBase" id="RU003744"/>
    </source>
</evidence>
<dbReference type="SMART" id="SM00062">
    <property type="entry name" value="PBPb"/>
    <property type="match status" value="1"/>
</dbReference>
<dbReference type="InterPro" id="IPR001638">
    <property type="entry name" value="Solute-binding_3/MltF_N"/>
</dbReference>
<sequence>MNKLMYVFLICSVLFFTGCSGGNEAQVLNVATSAEYPPFEYSDQGEIKGFDIDLARLVAKELGKKAVFHDMQFSSILPTVLSGQADFAISTITITNERKKNLDFSTPYYFEGMAAVFKTGQSLNSIGVLHDKKIACQLGTTMEIWAKKQVPTAELVLMDNNNQAVEALKAGHVDVVIMDGAQAPIFSKNNPGLTYVLIAQSEDGYALALPKNSLLTPQVNQALKNLEAKGEIQKLKTKWLENDSWNK</sequence>